<dbReference type="AlphaFoldDB" id="E6PYR6"/>
<accession>E6PYR6</accession>
<evidence type="ECO:0000313" key="1">
    <source>
        <dbReference type="EMBL" id="CBI00075.1"/>
    </source>
</evidence>
<reference evidence="1" key="1">
    <citation type="submission" date="2009-10" db="EMBL/GenBank/DDBJ databases">
        <title>Diversity of trophic interactions inside an arsenic-rich microbial ecosystem.</title>
        <authorList>
            <person name="Bertin P.N."/>
            <person name="Heinrich-Salmeron A."/>
            <person name="Pelletier E."/>
            <person name="Goulhen-Chollet F."/>
            <person name="Arsene-Ploetze F."/>
            <person name="Gallien S."/>
            <person name="Calteau A."/>
            <person name="Vallenet D."/>
            <person name="Casiot C."/>
            <person name="Chane-Woon-Ming B."/>
            <person name="Giloteaux L."/>
            <person name="Barakat M."/>
            <person name="Bonnefoy V."/>
            <person name="Bruneel O."/>
            <person name="Chandler M."/>
            <person name="Cleiss J."/>
            <person name="Duran R."/>
            <person name="Elbaz-Poulichet F."/>
            <person name="Fonknechten N."/>
            <person name="Lauga B."/>
            <person name="Mornico D."/>
            <person name="Ortet P."/>
            <person name="Schaeffer C."/>
            <person name="Siguier P."/>
            <person name="Alexander Thil Smith A."/>
            <person name="Van Dorsselaer A."/>
            <person name="Weissenbach J."/>
            <person name="Medigue C."/>
            <person name="Le Paslier D."/>
        </authorList>
    </citation>
    <scope>NUCLEOTIDE SEQUENCE</scope>
</reference>
<sequence>MSSVVQNYFNYFTEIEEHFQRRRGSLLLLSTLDWALIETWRDAGIPLEVVLRGIDDAFDKYEARKRSRSVRKVNGLAWCAQAVVEAAEQQLQASAGVARSHNDNATAGLESQPIANHLRVAAAALGNATIAKEVCTEIALRLETLAEDVLTGPNDHETLEAHLTVLEEKLFAALTTAAPEQLIVDLKTQAARELAVYRSRMNVTQLRQIEQQFTHKRMLEHYGLMRLSLFYMRPS</sequence>
<organism evidence="1">
    <name type="scientific">mine drainage metagenome</name>
    <dbReference type="NCBI Taxonomy" id="410659"/>
    <lineage>
        <taxon>unclassified sequences</taxon>
        <taxon>metagenomes</taxon>
        <taxon>ecological metagenomes</taxon>
    </lineage>
</organism>
<gene>
    <name evidence="1" type="ORF">CARN3_1057</name>
</gene>
<name>E6PYR6_9ZZZZ</name>
<dbReference type="EMBL" id="CABN01000087">
    <property type="protein sequence ID" value="CBI00075.1"/>
    <property type="molecule type" value="Genomic_DNA"/>
</dbReference>
<proteinExistence type="predicted"/>
<protein>
    <submittedName>
        <fullName evidence="1">Uncharacterized protein</fullName>
    </submittedName>
</protein>
<comment type="caution">
    <text evidence="1">The sequence shown here is derived from an EMBL/GenBank/DDBJ whole genome shotgun (WGS) entry which is preliminary data.</text>
</comment>